<comment type="similarity">
    <text evidence="1">Belongs to the short-chain fatty acyl-CoA assimilation regulator (ScfR) family.</text>
</comment>
<dbReference type="PANTHER" id="PTHR36924:SF1">
    <property type="entry name" value="ANTITOXIN HIGA-1"/>
    <property type="match status" value="1"/>
</dbReference>
<dbReference type="Proteomes" id="UP001637994">
    <property type="component" value="Unassembled WGS sequence"/>
</dbReference>
<protein>
    <submittedName>
        <fullName evidence="4">HigA family addiction module antitoxin</fullName>
    </submittedName>
</protein>
<name>A0ABW9MEQ2_9FIRM</name>
<evidence type="ECO:0000259" key="3">
    <source>
        <dbReference type="PROSITE" id="PS50943"/>
    </source>
</evidence>
<dbReference type="PROSITE" id="PS50943">
    <property type="entry name" value="HTH_CROC1"/>
    <property type="match status" value="1"/>
</dbReference>
<dbReference type="SUPFAM" id="SSF47413">
    <property type="entry name" value="lambda repressor-like DNA-binding domains"/>
    <property type="match status" value="1"/>
</dbReference>
<accession>A0ABW9MEQ2</accession>
<reference evidence="4 5" key="1">
    <citation type="journal article" date="2025" name="Anaerobe">
        <title>Description of Anaerococcus kampingiae sp. nov., Anaerococcus groningensis sp. nov., Anaerococcus martiniensis sp. nov., and Anaerococcus cruorum sp. nov., isolated from human clinical specimens.</title>
        <authorList>
            <person name="Boiten K.E."/>
            <person name="Meijer J."/>
            <person name="van Wezel E.M."/>
            <person name="Veloo A.C.M."/>
        </authorList>
    </citation>
    <scope>NUCLEOTIDE SEQUENCE [LARGE SCALE GENOMIC DNA]</scope>
    <source>
        <strain evidence="4 5">ENR0874</strain>
    </source>
</reference>
<feature type="domain" description="HTH cro/C1-type" evidence="3">
    <location>
        <begin position="19"/>
        <end position="73"/>
    </location>
</feature>
<dbReference type="InterPro" id="IPR013430">
    <property type="entry name" value="Toxin_antidote_HigA"/>
</dbReference>
<dbReference type="CDD" id="cd00093">
    <property type="entry name" value="HTH_XRE"/>
    <property type="match status" value="1"/>
</dbReference>
<dbReference type="PANTHER" id="PTHR36924">
    <property type="entry name" value="ANTITOXIN HIGA-1"/>
    <property type="match status" value="1"/>
</dbReference>
<dbReference type="Pfam" id="PF01381">
    <property type="entry name" value="HTH_3"/>
    <property type="match status" value="1"/>
</dbReference>
<keyword evidence="2" id="KW-0238">DNA-binding</keyword>
<dbReference type="NCBIfam" id="TIGR02607">
    <property type="entry name" value="antidote_HigA"/>
    <property type="match status" value="1"/>
</dbReference>
<evidence type="ECO:0000313" key="5">
    <source>
        <dbReference type="Proteomes" id="UP001637994"/>
    </source>
</evidence>
<dbReference type="SMART" id="SM00530">
    <property type="entry name" value="HTH_XRE"/>
    <property type="match status" value="1"/>
</dbReference>
<sequence length="365" mass="42514">MSNYIEYENLIGFHPGSYVEDIIDDLNISQNEFAERLGTSSKTVSELVNGLCNISPDLAYKLEQLTSISFEMWMNLQNAYDKKKAEIEARVVSDEDEVVDKIDLKYFKVHGLIENKKYFREEKKEVLRSKLNVANLLYFKKFNSQVSYRNKDAFSDESIINSNVMLELAENISRNKTDTKLNINKLKSYYEEIKRLILKDYDEFLPSLKEILLDCGIVLVALPHLRNSGLNGACKKFKNGSVLLLITDRNKRADIFWFSLLHELGHIVNRDFYTNELDMKEYESKERIANDFAADFLLDRKKYKNFVEDGDFSIDTIKKFAQEKNVLTCIITGRLKNDGLIDYKAYNSYNTYYEISLDNDEMKSA</sequence>
<dbReference type="Gene3D" id="1.10.10.2910">
    <property type="match status" value="1"/>
</dbReference>
<dbReference type="InterPro" id="IPR010359">
    <property type="entry name" value="IrrE_HExxH"/>
</dbReference>
<evidence type="ECO:0000256" key="1">
    <source>
        <dbReference type="ARBA" id="ARBA00007227"/>
    </source>
</evidence>
<proteinExistence type="inferred from homology"/>
<gene>
    <name evidence="4" type="ORF">ACCQ42_08640</name>
</gene>
<organism evidence="4 5">
    <name type="scientific">Anaerococcus kampingae</name>
    <dbReference type="NCBI Taxonomy" id="3115614"/>
    <lineage>
        <taxon>Bacteria</taxon>
        <taxon>Bacillati</taxon>
        <taxon>Bacillota</taxon>
        <taxon>Tissierellia</taxon>
        <taxon>Tissierellales</taxon>
        <taxon>Peptoniphilaceae</taxon>
        <taxon>Anaerococcus</taxon>
    </lineage>
</organism>
<dbReference type="RefSeq" id="WP_410035941.1">
    <property type="nucleotide sequence ID" value="NZ_JBGMEF010000037.1"/>
</dbReference>
<dbReference type="InterPro" id="IPR010982">
    <property type="entry name" value="Lambda_DNA-bd_dom_sf"/>
</dbReference>
<dbReference type="Gene3D" id="1.10.260.40">
    <property type="entry name" value="lambda repressor-like DNA-binding domains"/>
    <property type="match status" value="1"/>
</dbReference>
<evidence type="ECO:0000313" key="4">
    <source>
        <dbReference type="EMBL" id="MFO3667835.1"/>
    </source>
</evidence>
<comment type="caution">
    <text evidence="4">The sequence shown here is derived from an EMBL/GenBank/DDBJ whole genome shotgun (WGS) entry which is preliminary data.</text>
</comment>
<keyword evidence="5" id="KW-1185">Reference proteome</keyword>
<dbReference type="InterPro" id="IPR001387">
    <property type="entry name" value="Cro/C1-type_HTH"/>
</dbReference>
<evidence type="ECO:0000256" key="2">
    <source>
        <dbReference type="ARBA" id="ARBA00023125"/>
    </source>
</evidence>
<dbReference type="Pfam" id="PF06114">
    <property type="entry name" value="Peptidase_M78"/>
    <property type="match status" value="1"/>
</dbReference>
<dbReference type="EMBL" id="JBGMEF010000037">
    <property type="protein sequence ID" value="MFO3667835.1"/>
    <property type="molecule type" value="Genomic_DNA"/>
</dbReference>